<gene>
    <name evidence="2" type="ORF">GCM10023208_08500</name>
</gene>
<dbReference type="SMART" id="SM00849">
    <property type="entry name" value="Lactamase_B"/>
    <property type="match status" value="1"/>
</dbReference>
<keyword evidence="3" id="KW-1185">Reference proteome</keyword>
<dbReference type="InterPro" id="IPR050855">
    <property type="entry name" value="NDM-1-like"/>
</dbReference>
<protein>
    <recommendedName>
        <fullName evidence="1">Metallo-beta-lactamase domain-containing protein</fullName>
    </recommendedName>
</protein>
<evidence type="ECO:0000313" key="3">
    <source>
        <dbReference type="Proteomes" id="UP001500518"/>
    </source>
</evidence>
<reference evidence="3" key="1">
    <citation type="journal article" date="2019" name="Int. J. Syst. Evol. Microbiol.">
        <title>The Global Catalogue of Microorganisms (GCM) 10K type strain sequencing project: providing services to taxonomists for standard genome sequencing and annotation.</title>
        <authorList>
            <consortium name="The Broad Institute Genomics Platform"/>
            <consortium name="The Broad Institute Genome Sequencing Center for Infectious Disease"/>
            <person name="Wu L."/>
            <person name="Ma J."/>
        </authorList>
    </citation>
    <scope>NUCLEOTIDE SEQUENCE [LARGE SCALE GENOMIC DNA]</scope>
    <source>
        <strain evidence="3">JCM 18014</strain>
    </source>
</reference>
<dbReference type="Gene3D" id="3.60.15.10">
    <property type="entry name" value="Ribonuclease Z/Hydroxyacylglutathione hydrolase-like"/>
    <property type="match status" value="1"/>
</dbReference>
<dbReference type="SUPFAM" id="SSF56281">
    <property type="entry name" value="Metallo-hydrolase/oxidoreductase"/>
    <property type="match status" value="1"/>
</dbReference>
<dbReference type="Pfam" id="PF00753">
    <property type="entry name" value="Lactamase_B"/>
    <property type="match status" value="1"/>
</dbReference>
<dbReference type="CDD" id="cd07739">
    <property type="entry name" value="metallo-hydrolase-like_MBL-fold"/>
    <property type="match status" value="1"/>
</dbReference>
<dbReference type="Proteomes" id="UP001500518">
    <property type="component" value="Unassembled WGS sequence"/>
</dbReference>
<dbReference type="RefSeq" id="WP_346031887.1">
    <property type="nucleotide sequence ID" value="NZ_BAABHV010000008.1"/>
</dbReference>
<accession>A0ABP9K366</accession>
<dbReference type="EMBL" id="BAABHV010000008">
    <property type="protein sequence ID" value="GAA5049943.1"/>
    <property type="molecule type" value="Genomic_DNA"/>
</dbReference>
<feature type="domain" description="Metallo-beta-lactamase" evidence="1">
    <location>
        <begin position="36"/>
        <end position="221"/>
    </location>
</feature>
<dbReference type="PANTHER" id="PTHR42951:SF14">
    <property type="entry name" value="METALLO-BETA-LACTAMASE SUPERFAMILY PROTEIN"/>
    <property type="match status" value="1"/>
</dbReference>
<evidence type="ECO:0000313" key="2">
    <source>
        <dbReference type="EMBL" id="GAA5049943.1"/>
    </source>
</evidence>
<comment type="caution">
    <text evidence="2">The sequence shown here is derived from an EMBL/GenBank/DDBJ whole genome shotgun (WGS) entry which is preliminary data.</text>
</comment>
<name>A0ABP9K366_9SPHN</name>
<dbReference type="InterPro" id="IPR036866">
    <property type="entry name" value="RibonucZ/Hydroxyglut_hydro"/>
</dbReference>
<proteinExistence type="predicted"/>
<sequence length="292" mass="31932">MVAGLALAFASPALADDHDEPPLRVEVLRTSAGSLHVNSALIMGERDAVLVDPPFTLADAHRVAAMVLDSGKNLTHIFVTHDHPDHFFAMEVLEEAFPEAEIVAHETVVADIWRSLPFKVERWSPMLAENGPAYPSAPHALSSDTIMLEGHELRVLGPMQGDHRNSTALWVPEIRALLPGDLVFNEVHLWLGEHDQEAVAAWRASMDALEELQPEIVVAGHARPGLPDDISGIAFTYRYLDAWPGLVADAADSDDLQAKVRAAFPTTIDVLDDFILVNSTEVAMGEQPIWTE</sequence>
<dbReference type="PANTHER" id="PTHR42951">
    <property type="entry name" value="METALLO-BETA-LACTAMASE DOMAIN-CONTAINING"/>
    <property type="match status" value="1"/>
</dbReference>
<dbReference type="InterPro" id="IPR001279">
    <property type="entry name" value="Metallo-B-lactamas"/>
</dbReference>
<organism evidence="2 3">
    <name type="scientific">Erythrobacter westpacificensis</name>
    <dbReference type="NCBI Taxonomy" id="1055231"/>
    <lineage>
        <taxon>Bacteria</taxon>
        <taxon>Pseudomonadati</taxon>
        <taxon>Pseudomonadota</taxon>
        <taxon>Alphaproteobacteria</taxon>
        <taxon>Sphingomonadales</taxon>
        <taxon>Erythrobacteraceae</taxon>
        <taxon>Erythrobacter/Porphyrobacter group</taxon>
        <taxon>Erythrobacter</taxon>
    </lineage>
</organism>
<evidence type="ECO:0000259" key="1">
    <source>
        <dbReference type="SMART" id="SM00849"/>
    </source>
</evidence>